<evidence type="ECO:0000256" key="2">
    <source>
        <dbReference type="ARBA" id="ARBA00006275"/>
    </source>
</evidence>
<comment type="caution">
    <text evidence="8">The sequence shown here is derived from an EMBL/GenBank/DDBJ whole genome shotgun (WGS) entry which is preliminary data.</text>
</comment>
<sequence length="541" mass="61084">MKNNIVYTLLLSVSLLLGSCENNFDAQIYGQLSTASFPKTAAEYEDYMLSSYLPFQCKWSYVWGDGGTNYPWYTPASGIYHGFDMCSDQEAEWNIANNSQLWTDMSRCYFENLKTATKNSTGTGGYNHFEKVRDISRMTKVIGDLEAATVLTDTRKRELLGEVRLLRGLMMYYLLHYYGPLPVILDPALIGNTEAENNLVRPSLTEMTQYITDDLLFATENAPEKQSERGRMTADYARFCLMRHYLNEGAHMSGYYEKAYNMYSQFTGNYSLFTTGNNPYIDQFKQANNWNSEVIMALSVDPKATGGNTAGSFNCFMVYSLPKDCAATDSDGNPTPFLNGKGWGQYLNVSKLFYETYEQDDLRKASVITSYYSTSYNSWVTSNDIGSKWSGFILNKYPIEVKSQYQPGNIPLARWADVLLMYAEADVRKSNTVTAIAINNVNLVRHRAGLGDLPTSATSSVSAFMDALLIERGHELLFEGCRKIDLIRFNKYYTTMSAFGASRTPTSQYIPLPDYAVQLAKNAGKTLTQYFTRDDYDGPAK</sequence>
<dbReference type="EMBL" id="QSKV01000015">
    <property type="protein sequence ID" value="RHE89230.1"/>
    <property type="molecule type" value="Genomic_DNA"/>
</dbReference>
<gene>
    <name evidence="8" type="ORF">DW712_19270</name>
</gene>
<evidence type="ECO:0000313" key="8">
    <source>
        <dbReference type="EMBL" id="RHE89230.1"/>
    </source>
</evidence>
<name>A0A414L3H2_9BACE</name>
<dbReference type="Pfam" id="PF07980">
    <property type="entry name" value="SusD_RagB"/>
    <property type="match status" value="1"/>
</dbReference>
<protein>
    <submittedName>
        <fullName evidence="8">RagB/SusD family nutrient uptake outer membrane protein</fullName>
    </submittedName>
</protein>
<dbReference type="AlphaFoldDB" id="A0A414L3H2"/>
<accession>A0A414L3H2</accession>
<evidence type="ECO:0000256" key="3">
    <source>
        <dbReference type="ARBA" id="ARBA00022729"/>
    </source>
</evidence>
<dbReference type="GO" id="GO:0009279">
    <property type="term" value="C:cell outer membrane"/>
    <property type="evidence" value="ECO:0007669"/>
    <property type="project" value="UniProtKB-SubCell"/>
</dbReference>
<dbReference type="PROSITE" id="PS51257">
    <property type="entry name" value="PROKAR_LIPOPROTEIN"/>
    <property type="match status" value="1"/>
</dbReference>
<dbReference type="RefSeq" id="WP_118223335.1">
    <property type="nucleotide sequence ID" value="NZ_JADNIJ010000002.1"/>
</dbReference>
<organism evidence="8 9">
    <name type="scientific">Bacteroides intestinalis</name>
    <dbReference type="NCBI Taxonomy" id="329854"/>
    <lineage>
        <taxon>Bacteria</taxon>
        <taxon>Pseudomonadati</taxon>
        <taxon>Bacteroidota</taxon>
        <taxon>Bacteroidia</taxon>
        <taxon>Bacteroidales</taxon>
        <taxon>Bacteroidaceae</taxon>
        <taxon>Bacteroides</taxon>
    </lineage>
</organism>
<dbReference type="Gene3D" id="1.25.40.390">
    <property type="match status" value="1"/>
</dbReference>
<dbReference type="InterPro" id="IPR012944">
    <property type="entry name" value="SusD_RagB_dom"/>
</dbReference>
<keyword evidence="4" id="KW-0472">Membrane</keyword>
<evidence type="ECO:0000256" key="1">
    <source>
        <dbReference type="ARBA" id="ARBA00004442"/>
    </source>
</evidence>
<reference evidence="8 9" key="1">
    <citation type="submission" date="2018-08" db="EMBL/GenBank/DDBJ databases">
        <title>A genome reference for cultivated species of the human gut microbiota.</title>
        <authorList>
            <person name="Zou Y."/>
            <person name="Xue W."/>
            <person name="Luo G."/>
        </authorList>
    </citation>
    <scope>NUCLEOTIDE SEQUENCE [LARGE SCALE GENOMIC DNA]</scope>
    <source>
        <strain evidence="8 9">AM27-17</strain>
    </source>
</reference>
<keyword evidence="3" id="KW-0732">Signal</keyword>
<comment type="similarity">
    <text evidence="2">Belongs to the SusD family.</text>
</comment>
<dbReference type="Proteomes" id="UP000285650">
    <property type="component" value="Unassembled WGS sequence"/>
</dbReference>
<evidence type="ECO:0000256" key="5">
    <source>
        <dbReference type="ARBA" id="ARBA00023237"/>
    </source>
</evidence>
<evidence type="ECO:0000313" key="9">
    <source>
        <dbReference type="Proteomes" id="UP000285650"/>
    </source>
</evidence>
<keyword evidence="5" id="KW-0998">Cell outer membrane</keyword>
<feature type="domain" description="SusD-like N-terminal" evidence="7">
    <location>
        <begin position="99"/>
        <end position="227"/>
    </location>
</feature>
<dbReference type="Pfam" id="PF14322">
    <property type="entry name" value="SusD-like_3"/>
    <property type="match status" value="1"/>
</dbReference>
<evidence type="ECO:0000259" key="7">
    <source>
        <dbReference type="Pfam" id="PF14322"/>
    </source>
</evidence>
<feature type="domain" description="RagB/SusD" evidence="6">
    <location>
        <begin position="348"/>
        <end position="498"/>
    </location>
</feature>
<comment type="subcellular location">
    <subcellularLocation>
        <location evidence="1">Cell outer membrane</location>
    </subcellularLocation>
</comment>
<dbReference type="InterPro" id="IPR033985">
    <property type="entry name" value="SusD-like_N"/>
</dbReference>
<evidence type="ECO:0000259" key="6">
    <source>
        <dbReference type="Pfam" id="PF07980"/>
    </source>
</evidence>
<dbReference type="SUPFAM" id="SSF48452">
    <property type="entry name" value="TPR-like"/>
    <property type="match status" value="1"/>
</dbReference>
<dbReference type="InterPro" id="IPR011990">
    <property type="entry name" value="TPR-like_helical_dom_sf"/>
</dbReference>
<proteinExistence type="inferred from homology"/>
<evidence type="ECO:0000256" key="4">
    <source>
        <dbReference type="ARBA" id="ARBA00023136"/>
    </source>
</evidence>